<evidence type="ECO:0000256" key="1">
    <source>
        <dbReference type="SAM" id="MobiDB-lite"/>
    </source>
</evidence>
<organism evidence="3 4">
    <name type="scientific">Chloebia gouldiae</name>
    <name type="common">Gouldian finch</name>
    <name type="synonym">Erythrura gouldiae</name>
    <dbReference type="NCBI Taxonomy" id="44316"/>
    <lineage>
        <taxon>Eukaryota</taxon>
        <taxon>Metazoa</taxon>
        <taxon>Chordata</taxon>
        <taxon>Craniata</taxon>
        <taxon>Vertebrata</taxon>
        <taxon>Euteleostomi</taxon>
        <taxon>Archelosauria</taxon>
        <taxon>Archosauria</taxon>
        <taxon>Dinosauria</taxon>
        <taxon>Saurischia</taxon>
        <taxon>Theropoda</taxon>
        <taxon>Coelurosauria</taxon>
        <taxon>Aves</taxon>
        <taxon>Neognathae</taxon>
        <taxon>Neoaves</taxon>
        <taxon>Telluraves</taxon>
        <taxon>Australaves</taxon>
        <taxon>Passeriformes</taxon>
        <taxon>Passeroidea</taxon>
        <taxon>Passeridae</taxon>
        <taxon>Chloebia</taxon>
    </lineage>
</organism>
<comment type="caution">
    <text evidence="3">The sequence shown here is derived from an EMBL/GenBank/DDBJ whole genome shotgun (WGS) entry which is preliminary data.</text>
</comment>
<accession>A0A3L8RAD0</accession>
<reference evidence="3 4" key="1">
    <citation type="journal article" date="2018" name="Proc. R. Soc. B">
        <title>A non-coding region near Follistatin controls head colour polymorphism in the Gouldian finch.</title>
        <authorList>
            <person name="Toomey M.B."/>
            <person name="Marques C.I."/>
            <person name="Andrade P."/>
            <person name="Araujo P.M."/>
            <person name="Sabatino S."/>
            <person name="Gazda M.A."/>
            <person name="Afonso S."/>
            <person name="Lopes R.J."/>
            <person name="Corbo J.C."/>
            <person name="Carneiro M."/>
        </authorList>
    </citation>
    <scope>NUCLEOTIDE SEQUENCE [LARGE SCALE GENOMIC DNA]</scope>
    <source>
        <strain evidence="3">Red01</strain>
        <tissue evidence="3">Muscle</tissue>
    </source>
</reference>
<feature type="region of interest" description="Disordered" evidence="1">
    <location>
        <begin position="39"/>
        <end position="65"/>
    </location>
</feature>
<evidence type="ECO:0000313" key="3">
    <source>
        <dbReference type="EMBL" id="RLV76649.1"/>
    </source>
</evidence>
<reference evidence="3" key="2">
    <citation type="submission" date="2018-08" db="EMBL/GenBank/DDBJ databases">
        <authorList>
            <person name="Sabatino S.J."/>
        </authorList>
    </citation>
    <scope>NUCLEOTIDE SEQUENCE</scope>
    <source>
        <strain evidence="3">Red01</strain>
        <tissue evidence="3">Muscle</tissue>
    </source>
</reference>
<dbReference type="EMBL" id="QUSF01000453">
    <property type="protein sequence ID" value="RLV76649.1"/>
    <property type="molecule type" value="Genomic_DNA"/>
</dbReference>
<keyword evidence="4" id="KW-1185">Reference proteome</keyword>
<evidence type="ECO:0000313" key="2">
    <source>
        <dbReference type="EMBL" id="RLV76644.1"/>
    </source>
</evidence>
<evidence type="ECO:0000313" key="4">
    <source>
        <dbReference type="Proteomes" id="UP000276834"/>
    </source>
</evidence>
<dbReference type="Proteomes" id="UP000276834">
    <property type="component" value="Unassembled WGS sequence"/>
</dbReference>
<proteinExistence type="predicted"/>
<protein>
    <submittedName>
        <fullName evidence="3">Uncharacterized protein</fullName>
    </submittedName>
</protein>
<sequence>MSASSQVPACGLHPVGTSIPPELMSIIIPVGVNGDETQCGNTKAQYPKFPPWRVGTEGTSPPTQI</sequence>
<gene>
    <name evidence="2" type="ORF">DV515_00016763</name>
    <name evidence="3" type="ORF">DV515_00016769</name>
</gene>
<dbReference type="AlphaFoldDB" id="A0A3L8RAD0"/>
<name>A0A3L8RAD0_CHLGU</name>
<dbReference type="EMBL" id="QUSF01000454">
    <property type="protein sequence ID" value="RLV76644.1"/>
    <property type="molecule type" value="Genomic_DNA"/>
</dbReference>